<dbReference type="PANTHER" id="PTHR46067:SF16">
    <property type="entry name" value="N-ACETYLTRANSFERASE DOMAIN-CONTAINING PROTEIN"/>
    <property type="match status" value="1"/>
</dbReference>
<organism evidence="2">
    <name type="scientific">Vitis vinifera</name>
    <name type="common">Grape</name>
    <dbReference type="NCBI Taxonomy" id="29760"/>
    <lineage>
        <taxon>Eukaryota</taxon>
        <taxon>Viridiplantae</taxon>
        <taxon>Streptophyta</taxon>
        <taxon>Embryophyta</taxon>
        <taxon>Tracheophyta</taxon>
        <taxon>Spermatophyta</taxon>
        <taxon>Magnoliopsida</taxon>
        <taxon>eudicotyledons</taxon>
        <taxon>Gunneridae</taxon>
        <taxon>Pentapetalae</taxon>
        <taxon>rosids</taxon>
        <taxon>Vitales</taxon>
        <taxon>Vitaceae</taxon>
        <taxon>Viteae</taxon>
        <taxon>Vitis</taxon>
    </lineage>
</organism>
<evidence type="ECO:0000313" key="2">
    <source>
        <dbReference type="EMBL" id="CAN75166.1"/>
    </source>
</evidence>
<dbReference type="GO" id="GO:0016747">
    <property type="term" value="F:acyltransferase activity, transferring groups other than amino-acyl groups"/>
    <property type="evidence" value="ECO:0007669"/>
    <property type="project" value="InterPro"/>
</dbReference>
<dbReference type="InterPro" id="IPR000182">
    <property type="entry name" value="GNAT_dom"/>
</dbReference>
<dbReference type="SUPFAM" id="SSF55729">
    <property type="entry name" value="Acyl-CoA N-acyltransferases (Nat)"/>
    <property type="match status" value="1"/>
</dbReference>
<dbReference type="ExpressionAtlas" id="A5C031">
    <property type="expression patterns" value="baseline"/>
</dbReference>
<dbReference type="Pfam" id="PF13302">
    <property type="entry name" value="Acetyltransf_3"/>
    <property type="match status" value="1"/>
</dbReference>
<dbReference type="PROSITE" id="PS51186">
    <property type="entry name" value="GNAT"/>
    <property type="match status" value="1"/>
</dbReference>
<reference evidence="2" key="1">
    <citation type="journal article" date="2007" name="PLoS ONE">
        <title>The first genome sequence of an elite grapevine cultivar (Pinot noir Vitis vinifera L.): coping with a highly heterozygous genome.</title>
        <authorList>
            <person name="Velasco R."/>
            <person name="Zharkikh A."/>
            <person name="Troggio M."/>
            <person name="Cartwright D.A."/>
            <person name="Cestaro A."/>
            <person name="Pruss D."/>
            <person name="Pindo M."/>
            <person name="FitzGerald L.M."/>
            <person name="Vezzulli S."/>
            <person name="Reid J."/>
            <person name="Malacarne G."/>
            <person name="Iliev D."/>
            <person name="Coppola G."/>
            <person name="Wardell B."/>
            <person name="Micheletti D."/>
            <person name="Macalma T."/>
            <person name="Facci M."/>
            <person name="Mitchell J.T."/>
            <person name="Perazzolli M."/>
            <person name="Eldredge G."/>
            <person name="Gatto P."/>
            <person name="Oyzerski R."/>
            <person name="Moretto M."/>
            <person name="Gutin N."/>
            <person name="Stefanini M."/>
            <person name="Chen Y."/>
            <person name="Segala C."/>
            <person name="Davenport C."/>
            <person name="Dematte L."/>
            <person name="Mraz A."/>
            <person name="Battilana J."/>
            <person name="Stormo K."/>
            <person name="Costa F."/>
            <person name="Tao Q."/>
            <person name="Si-Ammour A."/>
            <person name="Harkins T."/>
            <person name="Lackey A."/>
            <person name="Perbost C."/>
            <person name="Taillon B."/>
            <person name="Stella A."/>
            <person name="Solovyev V."/>
            <person name="Fawcett J.A."/>
            <person name="Sterck L."/>
            <person name="Vandepoele K."/>
            <person name="Grando S.M."/>
            <person name="Toppo S."/>
            <person name="Moser C."/>
            <person name="Lanchbury J."/>
            <person name="Bogden R."/>
            <person name="Skolnick M."/>
            <person name="Sgaramella V."/>
            <person name="Bhatnagar S.K."/>
            <person name="Fontana P."/>
            <person name="Gutin A."/>
            <person name="Van de Peer Y."/>
            <person name="Salamini F."/>
            <person name="Viola R."/>
        </authorList>
    </citation>
    <scope>NUCLEOTIDE SEQUENCE</scope>
</reference>
<feature type="domain" description="N-acetyltransferase" evidence="1">
    <location>
        <begin position="6"/>
        <end position="158"/>
    </location>
</feature>
<protein>
    <recommendedName>
        <fullName evidence="1">N-acetyltransferase domain-containing protein</fullName>
    </recommendedName>
</protein>
<proteinExistence type="predicted"/>
<dbReference type="PANTHER" id="PTHR46067">
    <property type="entry name" value="ACYL-COA N-ACYLTRANSFERASES (NAT) SUPERFAMILY PROTEIN"/>
    <property type="match status" value="1"/>
</dbReference>
<evidence type="ECO:0000259" key="1">
    <source>
        <dbReference type="PROSITE" id="PS51186"/>
    </source>
</evidence>
<dbReference type="AlphaFoldDB" id="A5C031"/>
<name>A5C031_VITVI</name>
<sequence>MDSESLTLRPFRVSDVDDLILWAGDEQVTRTIRWKTITSKEEALTFIKEVCIPHPFCRSICIDDRSIGFVYVIRGSGADRHKADMGYGVAAKYWGQGIATKNVKMVISEVFKDFPDLVRLQAVAVVENIASQRVLEKAGFTREALLRKHSFLKGQLKDLVIYSLLSTDSNGAVDDEENMKQPRFYKKHIPGYVVHLLIRSKLSFSSKRIGCYWLTMFENSMNYAKRCQAR</sequence>
<gene>
    <name evidence="2" type="ORF">VITISV_008626</name>
</gene>
<accession>A5C031</accession>
<dbReference type="Gene3D" id="3.40.630.30">
    <property type="match status" value="1"/>
</dbReference>
<dbReference type="InterPro" id="IPR016181">
    <property type="entry name" value="Acyl_CoA_acyltransferase"/>
</dbReference>
<dbReference type="EMBL" id="AM477377">
    <property type="protein sequence ID" value="CAN75166.1"/>
    <property type="molecule type" value="Genomic_DNA"/>
</dbReference>